<dbReference type="Pfam" id="PF08867">
    <property type="entry name" value="FRG"/>
    <property type="match status" value="1"/>
</dbReference>
<protein>
    <submittedName>
        <fullName evidence="2">FRG domain-containing protein</fullName>
    </submittedName>
</protein>
<reference evidence="3" key="1">
    <citation type="journal article" date="2019" name="Int. J. Syst. Evol. Microbiol.">
        <title>The Global Catalogue of Microorganisms (GCM) 10K type strain sequencing project: providing services to taxonomists for standard genome sequencing and annotation.</title>
        <authorList>
            <consortium name="The Broad Institute Genomics Platform"/>
            <consortium name="The Broad Institute Genome Sequencing Center for Infectious Disease"/>
            <person name="Wu L."/>
            <person name="Ma J."/>
        </authorList>
    </citation>
    <scope>NUCLEOTIDE SEQUENCE [LARGE SCALE GENOMIC DNA]</scope>
    <source>
        <strain evidence="3">KCTC 42473</strain>
    </source>
</reference>
<evidence type="ECO:0000313" key="2">
    <source>
        <dbReference type="EMBL" id="MFC3629890.1"/>
    </source>
</evidence>
<dbReference type="EMBL" id="JBHRXY010000007">
    <property type="protein sequence ID" value="MFC3629890.1"/>
    <property type="molecule type" value="Genomic_DNA"/>
</dbReference>
<organism evidence="2 3">
    <name type="scientific">Paracoccus angustae</name>
    <dbReference type="NCBI Taxonomy" id="1671480"/>
    <lineage>
        <taxon>Bacteria</taxon>
        <taxon>Pseudomonadati</taxon>
        <taxon>Pseudomonadota</taxon>
        <taxon>Alphaproteobacteria</taxon>
        <taxon>Rhodobacterales</taxon>
        <taxon>Paracoccaceae</taxon>
        <taxon>Paracoccus</taxon>
    </lineage>
</organism>
<gene>
    <name evidence="2" type="ORF">ACFOM8_10585</name>
</gene>
<comment type="caution">
    <text evidence="2">The sequence shown here is derived from an EMBL/GenBank/DDBJ whole genome shotgun (WGS) entry which is preliminary data.</text>
</comment>
<feature type="domain" description="FRG" evidence="1">
    <location>
        <begin position="57"/>
        <end position="154"/>
    </location>
</feature>
<evidence type="ECO:0000313" key="3">
    <source>
        <dbReference type="Proteomes" id="UP001595539"/>
    </source>
</evidence>
<dbReference type="SMART" id="SM00901">
    <property type="entry name" value="FRG"/>
    <property type="match status" value="1"/>
</dbReference>
<evidence type="ECO:0000259" key="1">
    <source>
        <dbReference type="SMART" id="SM00901"/>
    </source>
</evidence>
<sequence length="318" mass="36773">MEPRPTLTKLAKVNSAQYHEFTTTLFSEEGDILSEPVIEVHSVDKFLNEIFKVPPAKCVTRCFRGQKNVDWPVKPSVFRKTSENAESKMLSDLFLETPGDFYEDRTMFEKLVRAQHYELPTRILDVSLNPLVALFFSTENHIGDDSMPKNGVLYIFDVEEDRTKNADSDIISLISNLSRLSDKDLDDLKKNSKDCKSDKQKEEFRKTPACEKLCQFVRMEKPYFLNNVDPLDLRRYYLALPYKANRRIIAQSGAFIVAGCLEYTGLNRSRNFSKTKKILIPHDKKEEIRSHLDQLNINTKSLFPEIVSAARDISKRYL</sequence>
<proteinExistence type="predicted"/>
<keyword evidence="3" id="KW-1185">Reference proteome</keyword>
<accession>A0ABV7U4N4</accession>
<dbReference type="InterPro" id="IPR014966">
    <property type="entry name" value="FRG-dom"/>
</dbReference>
<name>A0ABV7U4N4_9RHOB</name>
<dbReference type="Proteomes" id="UP001595539">
    <property type="component" value="Unassembled WGS sequence"/>
</dbReference>